<dbReference type="SMART" id="SM01040">
    <property type="entry name" value="Bro-N"/>
    <property type="match status" value="1"/>
</dbReference>
<organism evidence="2">
    <name type="scientific">Heliothis virescens ascovirus 3j</name>
    <dbReference type="NCBI Taxonomy" id="1561067"/>
    <lineage>
        <taxon>Viruses</taxon>
        <taxon>Varidnaviria</taxon>
        <taxon>Bamfordvirae</taxon>
        <taxon>Nucleocytoviricota</taxon>
        <taxon>Megaviricetes</taxon>
        <taxon>Pimascovirales</taxon>
        <taxon>Pimascovirales incertae sedis</taxon>
        <taxon>Ascoviridae</taxon>
        <taxon>Ascovirus</taxon>
    </lineage>
</organism>
<accession>A0A2Z5UZU4</accession>
<evidence type="ECO:0000259" key="1">
    <source>
        <dbReference type="PROSITE" id="PS51750"/>
    </source>
</evidence>
<proteinExistence type="predicted"/>
<dbReference type="InterPro" id="IPR003497">
    <property type="entry name" value="BRO_N_domain"/>
</dbReference>
<dbReference type="PROSITE" id="PS51750">
    <property type="entry name" value="BRO_N"/>
    <property type="match status" value="1"/>
</dbReference>
<dbReference type="EMBL" id="LC332918">
    <property type="protein sequence ID" value="BBB16633.1"/>
    <property type="molecule type" value="Genomic_DNA"/>
</dbReference>
<name>A0A2Z5UZU4_9VIRU</name>
<dbReference type="Proteomes" id="UP000317522">
    <property type="component" value="Segment"/>
</dbReference>
<dbReference type="Pfam" id="PF02498">
    <property type="entry name" value="Bro-N"/>
    <property type="match status" value="1"/>
</dbReference>
<evidence type="ECO:0000313" key="2">
    <source>
        <dbReference type="EMBL" id="BBB16633.1"/>
    </source>
</evidence>
<feature type="domain" description="Bro-N" evidence="1">
    <location>
        <begin position="1"/>
        <end position="120"/>
    </location>
</feature>
<reference evidence="2" key="1">
    <citation type="submission" date="2017-10" db="EMBL/GenBank/DDBJ databases">
        <title>Ascovirus isolated from Spodoptera litura (Noctuidae: Lepidoptera) transmitted by generalist endoparasitoid Meteorus pulchricornis (Braconidae: Hymenoptera).</title>
        <authorList>
            <person name="Arai E."/>
            <person name="Ishii K."/>
            <person name="Ishii H."/>
            <person name="Kunimi Y."/>
            <person name="Inoue M.N."/>
            <person name="Makiyama N."/>
            <person name="Sagawa S."/>
            <person name="Nakai M."/>
        </authorList>
    </citation>
    <scope>NUCLEOTIDE SEQUENCE [LARGE SCALE GENOMIC DNA]</scope>
    <source>
        <strain evidence="2">ENT01</strain>
    </source>
</reference>
<sequence length="522" mass="60572">MAVAQFGFVDGPIEVFTVNYNGEDWFLANTFAEALGYNNPYKGVRDHVSPKNVTEYKEFRTDRCGRTDESSPLPRNVQPNTKFINRAGVLQLITGSDMPAAKAFQTWNHNELLPKLCQDGDYNMTRDAPTNIQIGMRAVHAATNKGARAPWFREPCGDNVAQFDRQFAAAQSENYELKLELTKTVAKYDARIAELQLTNERQVSAMRDEHQRQVCEMRDEHQRQVSEMRDEHQRQVSKLKEHEFRIKMAVRDVMYASNDTTGQMLANAMLADENIRINEDMYARLQSVRHRVVPALDDRPDKAEMLVGYARGGGRDGAPLEFKMMRCQRFRLDLCDKLQKRYDTIGRPPPASYEWLRTYRKFFEVECANAVTLWNKVRADNPHFFYGVPYTNASCTDMVVLTETQLREAYRRDASNVSSMTCDEFEALELHDEDEAVRRCLVRPGEAIESFHRMVKQVLVSTYKETVCERPVTRDDAANRYTFEQFLEYMNMGDKLYLEHGDKRISWYLNSSVNRFLTNFKK</sequence>
<protein>
    <submittedName>
        <fullName evidence="2">Bro21</fullName>
    </submittedName>
</protein>